<evidence type="ECO:0000256" key="1">
    <source>
        <dbReference type="ARBA" id="ARBA00004123"/>
    </source>
</evidence>
<dbReference type="GO" id="GO:0000981">
    <property type="term" value="F:DNA-binding transcription factor activity, RNA polymerase II-specific"/>
    <property type="evidence" value="ECO:0007669"/>
    <property type="project" value="InterPro"/>
</dbReference>
<dbReference type="GO" id="GO:0008270">
    <property type="term" value="F:zinc ion binding"/>
    <property type="evidence" value="ECO:0007669"/>
    <property type="project" value="InterPro"/>
</dbReference>
<dbReference type="OrthoDB" id="5213892at2759"/>
<feature type="domain" description="Zn(2)-C6 fungal-type" evidence="3">
    <location>
        <begin position="6"/>
        <end position="34"/>
    </location>
</feature>
<gene>
    <name evidence="4" type="ORF">EV356DRAFT_55036</name>
</gene>
<sequence length="595" mass="66028">MRTSDGCWTCRVRRKKCDENYPVCDACTALGITCHNDQHNRPEWMDGSVKQEEMAQQLKREVKERAHSRRGERVFNVSGDYISHAEATTGQLTALPNNTLRSAAAPICDLLKAIPEVHNNELELPPETSWLGVQHAVHGIHRSQDACGRMVFEGSDTALLMFYLEKVLPFLFPFYHPPLLQGGKAWILEMMIRRPLVRKAILCQSFYFSFAWGTTGDEAAWKKVLTQTGDAFGVLRQALQIISDSHIAEHLHGAVRIMASIMQLQRFETAVLSFDSWQVHLNAALALFTQLLDSVGTEQSVGHDTRFNAVVSRLGPSSSTLSTQSVQLPTAEQAAFRFSSALVILDDIIASTMLQEQPRLYEYHLSLLKGSEGTESPINLEAVIGVQNLVLLGISEVATLDAWKQRCRVAGSLDVIELAHRAMAIKEPLLAHLRRLEAESEPAVDPKESSGLLDVVAASAYQPSEIPAIQGYLITRVWAHAALIYLSVVVSGWQVASADVRHNVDRIIELLSTISPPAMLRTMVWPFCVAGCLAEPAQETQLRRMVDPLPLSVFGTVHKALRIMENVWQSRDVGDITTRDLAACFRSQGDVILLL</sequence>
<dbReference type="InterPro" id="IPR001138">
    <property type="entry name" value="Zn2Cys6_DnaBD"/>
</dbReference>
<dbReference type="Pfam" id="PF11951">
    <property type="entry name" value="Fungal_trans_2"/>
    <property type="match status" value="1"/>
</dbReference>
<dbReference type="PROSITE" id="PS50048">
    <property type="entry name" value="ZN2_CY6_FUNGAL_2"/>
    <property type="match status" value="1"/>
</dbReference>
<accession>A0A6A6GSN6</accession>
<dbReference type="SUPFAM" id="SSF57701">
    <property type="entry name" value="Zn2/Cys6 DNA-binding domain"/>
    <property type="match status" value="1"/>
</dbReference>
<dbReference type="Pfam" id="PF00172">
    <property type="entry name" value="Zn_clus"/>
    <property type="match status" value="1"/>
</dbReference>
<proteinExistence type="predicted"/>
<evidence type="ECO:0000259" key="3">
    <source>
        <dbReference type="PROSITE" id="PS50048"/>
    </source>
</evidence>
<dbReference type="AlphaFoldDB" id="A0A6A6GSN6"/>
<comment type="subcellular location">
    <subcellularLocation>
        <location evidence="1">Nucleus</location>
    </subcellularLocation>
</comment>
<dbReference type="GO" id="GO:0005634">
    <property type="term" value="C:nucleus"/>
    <property type="evidence" value="ECO:0007669"/>
    <property type="project" value="UniProtKB-SubCell"/>
</dbReference>
<dbReference type="InterPro" id="IPR021858">
    <property type="entry name" value="Fun_TF"/>
</dbReference>
<dbReference type="PANTHER" id="PTHR37534:SF20">
    <property type="entry name" value="PRO1A C6 ZINK-FINGER PROTEIN"/>
    <property type="match status" value="1"/>
</dbReference>
<dbReference type="EMBL" id="ML991900">
    <property type="protein sequence ID" value="KAF2228671.1"/>
    <property type="molecule type" value="Genomic_DNA"/>
</dbReference>
<reference evidence="4" key="1">
    <citation type="journal article" date="2020" name="Stud. Mycol.">
        <title>101 Dothideomycetes genomes: a test case for predicting lifestyles and emergence of pathogens.</title>
        <authorList>
            <person name="Haridas S."/>
            <person name="Albert R."/>
            <person name="Binder M."/>
            <person name="Bloem J."/>
            <person name="Labutti K."/>
            <person name="Salamov A."/>
            <person name="Andreopoulos B."/>
            <person name="Baker S."/>
            <person name="Barry K."/>
            <person name="Bills G."/>
            <person name="Bluhm B."/>
            <person name="Cannon C."/>
            <person name="Castanera R."/>
            <person name="Culley D."/>
            <person name="Daum C."/>
            <person name="Ezra D."/>
            <person name="Gonzalez J."/>
            <person name="Henrissat B."/>
            <person name="Kuo A."/>
            <person name="Liang C."/>
            <person name="Lipzen A."/>
            <person name="Lutzoni F."/>
            <person name="Magnuson J."/>
            <person name="Mondo S."/>
            <person name="Nolan M."/>
            <person name="Ohm R."/>
            <person name="Pangilinan J."/>
            <person name="Park H.-J."/>
            <person name="Ramirez L."/>
            <person name="Alfaro M."/>
            <person name="Sun H."/>
            <person name="Tritt A."/>
            <person name="Yoshinaga Y."/>
            <person name="Zwiers L.-H."/>
            <person name="Turgeon B."/>
            <person name="Goodwin S."/>
            <person name="Spatafora J."/>
            <person name="Crous P."/>
            <person name="Grigoriev I."/>
        </authorList>
    </citation>
    <scope>NUCLEOTIDE SEQUENCE</scope>
    <source>
        <strain evidence="4">Tuck. ex Michener</strain>
    </source>
</reference>
<evidence type="ECO:0000256" key="2">
    <source>
        <dbReference type="ARBA" id="ARBA00023242"/>
    </source>
</evidence>
<dbReference type="Proteomes" id="UP000800092">
    <property type="component" value="Unassembled WGS sequence"/>
</dbReference>
<dbReference type="PROSITE" id="PS00463">
    <property type="entry name" value="ZN2_CY6_FUNGAL_1"/>
    <property type="match status" value="1"/>
</dbReference>
<organism evidence="4 5">
    <name type="scientific">Viridothelium virens</name>
    <name type="common">Speckled blister lichen</name>
    <name type="synonym">Trypethelium virens</name>
    <dbReference type="NCBI Taxonomy" id="1048519"/>
    <lineage>
        <taxon>Eukaryota</taxon>
        <taxon>Fungi</taxon>
        <taxon>Dikarya</taxon>
        <taxon>Ascomycota</taxon>
        <taxon>Pezizomycotina</taxon>
        <taxon>Dothideomycetes</taxon>
        <taxon>Dothideomycetes incertae sedis</taxon>
        <taxon>Trypetheliales</taxon>
        <taxon>Trypetheliaceae</taxon>
        <taxon>Viridothelium</taxon>
    </lineage>
</organism>
<name>A0A6A6GSN6_VIRVR</name>
<keyword evidence="5" id="KW-1185">Reference proteome</keyword>
<keyword evidence="2" id="KW-0539">Nucleus</keyword>
<evidence type="ECO:0000313" key="5">
    <source>
        <dbReference type="Proteomes" id="UP000800092"/>
    </source>
</evidence>
<dbReference type="SMART" id="SM00066">
    <property type="entry name" value="GAL4"/>
    <property type="match status" value="1"/>
</dbReference>
<dbReference type="Gene3D" id="4.10.240.10">
    <property type="entry name" value="Zn(2)-C6 fungal-type DNA-binding domain"/>
    <property type="match status" value="1"/>
</dbReference>
<evidence type="ECO:0000313" key="4">
    <source>
        <dbReference type="EMBL" id="KAF2228671.1"/>
    </source>
</evidence>
<dbReference type="InterPro" id="IPR036864">
    <property type="entry name" value="Zn2-C6_fun-type_DNA-bd_sf"/>
</dbReference>
<dbReference type="PANTHER" id="PTHR37534">
    <property type="entry name" value="TRANSCRIPTIONAL ACTIVATOR PROTEIN UGA3"/>
    <property type="match status" value="1"/>
</dbReference>
<protein>
    <recommendedName>
        <fullName evidence="3">Zn(2)-C6 fungal-type domain-containing protein</fullName>
    </recommendedName>
</protein>
<dbReference type="CDD" id="cd00067">
    <property type="entry name" value="GAL4"/>
    <property type="match status" value="1"/>
</dbReference>